<feature type="compositionally biased region" description="Basic and acidic residues" evidence="1">
    <location>
        <begin position="179"/>
        <end position="199"/>
    </location>
</feature>
<name>A0ABW9GAD3_9GAMM</name>
<dbReference type="InterPro" id="IPR012349">
    <property type="entry name" value="Split_barrel_FMN-bd"/>
</dbReference>
<evidence type="ECO:0000256" key="1">
    <source>
        <dbReference type="SAM" id="MobiDB-lite"/>
    </source>
</evidence>
<dbReference type="InterPro" id="IPR007396">
    <property type="entry name" value="TR_PAI2-type"/>
</dbReference>
<dbReference type="EMBL" id="JBEQCT010000005">
    <property type="protein sequence ID" value="MFM2485706.1"/>
    <property type="molecule type" value="Genomic_DNA"/>
</dbReference>
<feature type="region of interest" description="Disordered" evidence="1">
    <location>
        <begin position="163"/>
        <end position="206"/>
    </location>
</feature>
<dbReference type="Proteomes" id="UP001629953">
    <property type="component" value="Unassembled WGS sequence"/>
</dbReference>
<proteinExistence type="predicted"/>
<protein>
    <submittedName>
        <fullName evidence="2">FMN-binding negative transcriptional regulator</fullName>
    </submittedName>
</protein>
<dbReference type="PANTHER" id="PTHR35802">
    <property type="entry name" value="PROTEASE SYNTHASE AND SPORULATION PROTEIN PAI 2"/>
    <property type="match status" value="1"/>
</dbReference>
<keyword evidence="3" id="KW-1185">Reference proteome</keyword>
<dbReference type="RefSeq" id="WP_408623955.1">
    <property type="nucleotide sequence ID" value="NZ_JBEQCT010000005.1"/>
</dbReference>
<evidence type="ECO:0000313" key="2">
    <source>
        <dbReference type="EMBL" id="MFM2485706.1"/>
    </source>
</evidence>
<dbReference type="Pfam" id="PF04299">
    <property type="entry name" value="FMN_bind_2"/>
    <property type="match status" value="1"/>
</dbReference>
<gene>
    <name evidence="2" type="ORF">ABUE30_11660</name>
</gene>
<accession>A0ABW9GAD3</accession>
<dbReference type="PANTHER" id="PTHR35802:SF1">
    <property type="entry name" value="PROTEASE SYNTHASE AND SPORULATION PROTEIN PAI 2"/>
    <property type="match status" value="1"/>
</dbReference>
<organism evidence="2 3">
    <name type="scientific">Celerinatantimonas yamalensis</name>
    <dbReference type="NCBI Taxonomy" id="559956"/>
    <lineage>
        <taxon>Bacteria</taxon>
        <taxon>Pseudomonadati</taxon>
        <taxon>Pseudomonadota</taxon>
        <taxon>Gammaproteobacteria</taxon>
        <taxon>Celerinatantimonadaceae</taxon>
        <taxon>Celerinatantimonas</taxon>
    </lineage>
</organism>
<dbReference type="PIRSF" id="PIRSF010372">
    <property type="entry name" value="PaiB"/>
    <property type="match status" value="1"/>
</dbReference>
<reference evidence="2 3" key="1">
    <citation type="journal article" date="2013" name="Int. J. Syst. Evol. Microbiol.">
        <title>Celerinatantimonas yamalensis sp. nov., a cold-adapted diazotrophic bacterium from a cold permafrost brine.</title>
        <authorList>
            <person name="Shcherbakova V."/>
            <person name="Chuvilskaya N."/>
            <person name="Rivkina E."/>
            <person name="Demidov N."/>
            <person name="Uchaeva V."/>
            <person name="Suetin S."/>
            <person name="Suzina N."/>
            <person name="Gilichinsky D."/>
        </authorList>
    </citation>
    <scope>NUCLEOTIDE SEQUENCE [LARGE SCALE GENOMIC DNA]</scope>
    <source>
        <strain evidence="2 3">C7</strain>
    </source>
</reference>
<dbReference type="SUPFAM" id="SSF50475">
    <property type="entry name" value="FMN-binding split barrel"/>
    <property type="match status" value="1"/>
</dbReference>
<evidence type="ECO:0000313" key="3">
    <source>
        <dbReference type="Proteomes" id="UP001629953"/>
    </source>
</evidence>
<sequence length="206" mass="23170">MYIPKQMAMTGQNTISDFISSHNFGVLISSDLNATHLPFVFAANEGEKGVLYGHVAKANSHWRTLHNERVLIVFNGPHSYISPTWYHQQPAVPTWNYAAVHCYGTVQLLGDADTQDAMQALITQHEASLLTNKALMPDDYQQKLRQAIVAFKVVVDDIQAKEKLGQHRKAGDQQGTYHALRESHNRDSNELSDYMEKRNLGLGHSQ</sequence>
<dbReference type="Gene3D" id="2.30.110.10">
    <property type="entry name" value="Electron Transport, Fmn-binding Protein, Chain A"/>
    <property type="match status" value="1"/>
</dbReference>
<comment type="caution">
    <text evidence="2">The sequence shown here is derived from an EMBL/GenBank/DDBJ whole genome shotgun (WGS) entry which is preliminary data.</text>
</comment>